<dbReference type="PROSITE" id="PS50850">
    <property type="entry name" value="MFS"/>
    <property type="match status" value="1"/>
</dbReference>
<dbReference type="CDD" id="cd17361">
    <property type="entry name" value="MFS_STP"/>
    <property type="match status" value="1"/>
</dbReference>
<name>A0A2P6R559_ROSCH</name>
<keyword evidence="4 12" id="KW-0762">Sugar transport</keyword>
<keyword evidence="8 10" id="KW-0472">Membrane</keyword>
<evidence type="ECO:0000256" key="6">
    <source>
        <dbReference type="ARBA" id="ARBA00022847"/>
    </source>
</evidence>
<dbReference type="InterPro" id="IPR045262">
    <property type="entry name" value="STP/PLT_plant"/>
</dbReference>
<feature type="transmembrane region" description="Helical" evidence="10">
    <location>
        <begin position="284"/>
        <end position="309"/>
    </location>
</feature>
<keyword evidence="7 10" id="KW-1133">Transmembrane helix</keyword>
<dbReference type="GO" id="GO:0015293">
    <property type="term" value="F:symporter activity"/>
    <property type="evidence" value="ECO:0007669"/>
    <property type="project" value="UniProtKB-KW"/>
</dbReference>
<comment type="caution">
    <text evidence="12">The sequence shown here is derived from an EMBL/GenBank/DDBJ whole genome shotgun (WGS) entry which is preliminary data.</text>
</comment>
<dbReference type="GO" id="GO:0016020">
    <property type="term" value="C:membrane"/>
    <property type="evidence" value="ECO:0007669"/>
    <property type="project" value="UniProtKB-SubCell"/>
</dbReference>
<dbReference type="PANTHER" id="PTHR23500">
    <property type="entry name" value="SOLUTE CARRIER FAMILY 2, FACILITATED GLUCOSE TRANSPORTER"/>
    <property type="match status" value="1"/>
</dbReference>
<keyword evidence="13" id="KW-1185">Reference proteome</keyword>
<dbReference type="PRINTS" id="PR00171">
    <property type="entry name" value="SUGRTRNSPORT"/>
</dbReference>
<dbReference type="FunFam" id="1.20.1250.20:FF:000002">
    <property type="entry name" value="Sugar transport protein 13"/>
    <property type="match status" value="1"/>
</dbReference>
<dbReference type="SUPFAM" id="SSF103473">
    <property type="entry name" value="MFS general substrate transporter"/>
    <property type="match status" value="1"/>
</dbReference>
<evidence type="ECO:0000256" key="5">
    <source>
        <dbReference type="ARBA" id="ARBA00022692"/>
    </source>
</evidence>
<dbReference type="PROSITE" id="PS51257">
    <property type="entry name" value="PROKAR_LIPOPROTEIN"/>
    <property type="match status" value="1"/>
</dbReference>
<protein>
    <submittedName>
        <fullName evidence="12">Putative major facilitator, sugar transporter, major facilitator superfamily</fullName>
    </submittedName>
</protein>
<reference evidence="12 13" key="1">
    <citation type="journal article" date="2018" name="Nat. Genet.">
        <title>The Rosa genome provides new insights in the design of modern roses.</title>
        <authorList>
            <person name="Bendahmane M."/>
        </authorList>
    </citation>
    <scope>NUCLEOTIDE SEQUENCE [LARGE SCALE GENOMIC DNA]</scope>
    <source>
        <strain evidence="13">cv. Old Blush</strain>
    </source>
</reference>
<feature type="domain" description="Major facilitator superfamily (MFS) profile" evidence="11">
    <location>
        <begin position="28"/>
        <end position="478"/>
    </location>
</feature>
<keyword evidence="5 10" id="KW-0812">Transmembrane</keyword>
<keyword evidence="6" id="KW-0769">Symport</keyword>
<comment type="similarity">
    <text evidence="2 9">Belongs to the major facilitator superfamily. Sugar transporter (TC 2.A.1.1) family.</text>
</comment>
<evidence type="ECO:0000256" key="1">
    <source>
        <dbReference type="ARBA" id="ARBA00004141"/>
    </source>
</evidence>
<keyword evidence="3 9" id="KW-0813">Transport</keyword>
<evidence type="ECO:0000256" key="4">
    <source>
        <dbReference type="ARBA" id="ARBA00022597"/>
    </source>
</evidence>
<dbReference type="InterPro" id="IPR003663">
    <property type="entry name" value="Sugar/inositol_transpt"/>
</dbReference>
<feature type="transmembrane region" description="Helical" evidence="10">
    <location>
        <begin position="390"/>
        <end position="412"/>
    </location>
</feature>
<evidence type="ECO:0000256" key="7">
    <source>
        <dbReference type="ARBA" id="ARBA00022989"/>
    </source>
</evidence>
<dbReference type="OrthoDB" id="4142200at2759"/>
<dbReference type="Gramene" id="PRQ41570">
    <property type="protein sequence ID" value="PRQ41570"/>
    <property type="gene ID" value="RchiOBHm_Chr3g0448261"/>
</dbReference>
<feature type="transmembrane region" description="Helical" evidence="10">
    <location>
        <begin position="82"/>
        <end position="100"/>
    </location>
</feature>
<evidence type="ECO:0000259" key="11">
    <source>
        <dbReference type="PROSITE" id="PS50850"/>
    </source>
</evidence>
<dbReference type="Pfam" id="PF00083">
    <property type="entry name" value="Sugar_tr"/>
    <property type="match status" value="1"/>
</dbReference>
<evidence type="ECO:0000256" key="8">
    <source>
        <dbReference type="ARBA" id="ARBA00023136"/>
    </source>
</evidence>
<comment type="subcellular location">
    <subcellularLocation>
        <location evidence="1">Membrane</location>
        <topology evidence="1">Multi-pass membrane protein</topology>
    </subcellularLocation>
</comment>
<dbReference type="InterPro" id="IPR005828">
    <property type="entry name" value="MFS_sugar_transport-like"/>
</dbReference>
<dbReference type="Proteomes" id="UP000238479">
    <property type="component" value="Chromosome 3"/>
</dbReference>
<feature type="transmembrane region" description="Helical" evidence="10">
    <location>
        <begin position="321"/>
        <end position="343"/>
    </location>
</feature>
<evidence type="ECO:0000256" key="9">
    <source>
        <dbReference type="RuleBase" id="RU003346"/>
    </source>
</evidence>
<dbReference type="InterPro" id="IPR044778">
    <property type="entry name" value="MFS_STP/MST-like_plant"/>
</dbReference>
<dbReference type="PROSITE" id="PS00217">
    <property type="entry name" value="SUGAR_TRANSPORT_2"/>
    <property type="match status" value="1"/>
</dbReference>
<feature type="transmembrane region" description="Helical" evidence="10">
    <location>
        <begin position="112"/>
        <end position="132"/>
    </location>
</feature>
<organism evidence="12 13">
    <name type="scientific">Rosa chinensis</name>
    <name type="common">China rose</name>
    <dbReference type="NCBI Taxonomy" id="74649"/>
    <lineage>
        <taxon>Eukaryota</taxon>
        <taxon>Viridiplantae</taxon>
        <taxon>Streptophyta</taxon>
        <taxon>Embryophyta</taxon>
        <taxon>Tracheophyta</taxon>
        <taxon>Spermatophyta</taxon>
        <taxon>Magnoliopsida</taxon>
        <taxon>eudicotyledons</taxon>
        <taxon>Gunneridae</taxon>
        <taxon>Pentapetalae</taxon>
        <taxon>rosids</taxon>
        <taxon>fabids</taxon>
        <taxon>Rosales</taxon>
        <taxon>Rosaceae</taxon>
        <taxon>Rosoideae</taxon>
        <taxon>Rosoideae incertae sedis</taxon>
        <taxon>Rosa</taxon>
    </lineage>
</organism>
<evidence type="ECO:0000256" key="2">
    <source>
        <dbReference type="ARBA" id="ARBA00010992"/>
    </source>
</evidence>
<dbReference type="EMBL" id="PDCK01000041">
    <property type="protein sequence ID" value="PRQ41570.1"/>
    <property type="molecule type" value="Genomic_DNA"/>
</dbReference>
<feature type="transmembrane region" description="Helical" evidence="10">
    <location>
        <begin position="201"/>
        <end position="223"/>
    </location>
</feature>
<dbReference type="PANTHER" id="PTHR23500:SF460">
    <property type="entry name" value="SUGAR TRANSPORT PROTEIN 11"/>
    <property type="match status" value="1"/>
</dbReference>
<dbReference type="AlphaFoldDB" id="A0A2P6R559"/>
<dbReference type="InterPro" id="IPR005829">
    <property type="entry name" value="Sugar_transporter_CS"/>
</dbReference>
<evidence type="ECO:0000313" key="12">
    <source>
        <dbReference type="EMBL" id="PRQ41570.1"/>
    </source>
</evidence>
<sequence>MARSKRTVVIIDGVRQDEGIITNYMLVACMVAAMGGLIFGYDSGGVASREFFLKNFFPALFPIDSDAKNHANLYCKEHRKQYINLFTSSIYIAALVASLIASSVTRYCGRNVSMCLAGLIYLVGVSISAGAINFTMLVIGRMFIGVGVGFGIQSILIYLSEMAPPNIRGAINQIFQLNVTVGIVVANYANYLTADIKGGSGWRVALSMAIIPALMLGVGSLFLPNSPNSMLERGQSDKAKELLQKLRGDSDVDQEFQDLVFASEVAKKVDNPWKDIMKPRYRPYLVMCILIPFFQQFSGINAIMFYAPLLFRALGFGEKALMLSSAITGVVNAVSTCVSMALVDSSGRRPLFIVGGIQMSICQAAIATFIGTKFGLSGLGALTKSETDLMVALICFYVAAFAWSWGPLGWLVPSEICPLEIRSAANALNVSVNMLFTFVIAQSSFLMFCHLKFGLFYLFAGFCVIMTVFIYFFLPETKHVPIEDMNSVWKEHWFWGKYIPDDALPDRNAFRNLHVDYSNY</sequence>
<dbReference type="STRING" id="74649.A0A2P6R559"/>
<feature type="transmembrane region" description="Helical" evidence="10">
    <location>
        <begin position="350"/>
        <end position="370"/>
    </location>
</feature>
<dbReference type="NCBIfam" id="TIGR00879">
    <property type="entry name" value="SP"/>
    <property type="match status" value="1"/>
</dbReference>
<feature type="transmembrane region" description="Helical" evidence="10">
    <location>
        <begin position="171"/>
        <end position="189"/>
    </location>
</feature>
<dbReference type="InterPro" id="IPR020846">
    <property type="entry name" value="MFS_dom"/>
</dbReference>
<gene>
    <name evidence="12" type="ORF">RchiOBHm_Chr3g0448261</name>
</gene>
<feature type="transmembrane region" description="Helical" evidence="10">
    <location>
        <begin position="138"/>
        <end position="159"/>
    </location>
</feature>
<accession>A0A2P6R559</accession>
<proteinExistence type="inferred from homology"/>
<feature type="transmembrane region" description="Helical" evidence="10">
    <location>
        <begin position="454"/>
        <end position="474"/>
    </location>
</feature>
<feature type="transmembrane region" description="Helical" evidence="10">
    <location>
        <begin position="21"/>
        <end position="41"/>
    </location>
</feature>
<dbReference type="InterPro" id="IPR036259">
    <property type="entry name" value="MFS_trans_sf"/>
</dbReference>
<dbReference type="Gene3D" id="1.20.1250.20">
    <property type="entry name" value="MFS general substrate transporter like domains"/>
    <property type="match status" value="1"/>
</dbReference>
<feature type="transmembrane region" description="Helical" evidence="10">
    <location>
        <begin position="424"/>
        <end position="448"/>
    </location>
</feature>
<evidence type="ECO:0000313" key="13">
    <source>
        <dbReference type="Proteomes" id="UP000238479"/>
    </source>
</evidence>
<dbReference type="GO" id="GO:0015145">
    <property type="term" value="F:monosaccharide transmembrane transporter activity"/>
    <property type="evidence" value="ECO:0007669"/>
    <property type="project" value="InterPro"/>
</dbReference>
<evidence type="ECO:0000256" key="10">
    <source>
        <dbReference type="SAM" id="Phobius"/>
    </source>
</evidence>
<evidence type="ECO:0000256" key="3">
    <source>
        <dbReference type="ARBA" id="ARBA00022448"/>
    </source>
</evidence>
<dbReference type="OMA" id="GTCAFIS"/>